<evidence type="ECO:0000313" key="1">
    <source>
        <dbReference type="EMBL" id="SVC01943.1"/>
    </source>
</evidence>
<dbReference type="EMBL" id="UINC01068947">
    <property type="protein sequence ID" value="SVC01943.1"/>
    <property type="molecule type" value="Genomic_DNA"/>
</dbReference>
<dbReference type="InterPro" id="IPR002591">
    <property type="entry name" value="Phosphodiest/P_Trfase"/>
</dbReference>
<proteinExistence type="predicted"/>
<feature type="non-terminal residue" evidence="1">
    <location>
        <position position="210"/>
    </location>
</feature>
<protein>
    <submittedName>
        <fullName evidence="1">Uncharacterized protein</fullName>
    </submittedName>
</protein>
<dbReference type="InterPro" id="IPR017850">
    <property type="entry name" value="Alkaline_phosphatase_core_sf"/>
</dbReference>
<dbReference type="AlphaFoldDB" id="A0A382ISU1"/>
<accession>A0A382ISU1</accession>
<organism evidence="1">
    <name type="scientific">marine metagenome</name>
    <dbReference type="NCBI Taxonomy" id="408172"/>
    <lineage>
        <taxon>unclassified sequences</taxon>
        <taxon>metagenomes</taxon>
        <taxon>ecological metagenomes</taxon>
    </lineage>
</organism>
<sequence length="210" mass="23003">MNRPVGYPFEVHPVFDGPNLVDLARVMSREVGSSVIFPESKEQDRIKKSVGAPEKILLILMDGLGSHFLTSPDSPPFLSESMNMTINTVFPSTTASALTTLSTGLWPSQHGALGWWTYMKEINGPVTTLPFTRMLDGISLEELGVIGENLFNAEPYLRSSDKEVLGLLPSDIYASTFSDYALGGNRVHKYSGMEEGFRSATNLLKSKEGP</sequence>
<reference evidence="1" key="1">
    <citation type="submission" date="2018-05" db="EMBL/GenBank/DDBJ databases">
        <authorList>
            <person name="Lanie J.A."/>
            <person name="Ng W.-L."/>
            <person name="Kazmierczak K.M."/>
            <person name="Andrzejewski T.M."/>
            <person name="Davidsen T.M."/>
            <person name="Wayne K.J."/>
            <person name="Tettelin H."/>
            <person name="Glass J.I."/>
            <person name="Rusch D."/>
            <person name="Podicherti R."/>
            <person name="Tsui H.-C.T."/>
            <person name="Winkler M.E."/>
        </authorList>
    </citation>
    <scope>NUCLEOTIDE SEQUENCE</scope>
</reference>
<dbReference type="Gene3D" id="3.40.720.10">
    <property type="entry name" value="Alkaline Phosphatase, subunit A"/>
    <property type="match status" value="1"/>
</dbReference>
<name>A0A382ISU1_9ZZZZ</name>
<dbReference type="Pfam" id="PF01663">
    <property type="entry name" value="Phosphodiest"/>
    <property type="match status" value="1"/>
</dbReference>
<dbReference type="SUPFAM" id="SSF53649">
    <property type="entry name" value="Alkaline phosphatase-like"/>
    <property type="match status" value="1"/>
</dbReference>
<gene>
    <name evidence="1" type="ORF">METZ01_LOCUS254797</name>
</gene>